<name>A0A292GMQ7_9HYPH</name>
<sequence length="78" mass="8488">MPGASHFTADRAVAQPVAGRPIDTRKVERAVAVNLIRNFLTALEGEGGAASPFMEYAQRRAEWQLEQWGEPLHEGGVA</sequence>
<organism evidence="1">
    <name type="scientific">Ochrobactrum sp. PW1</name>
    <dbReference type="NCBI Taxonomy" id="1882222"/>
    <lineage>
        <taxon>Bacteria</taxon>
        <taxon>Pseudomonadati</taxon>
        <taxon>Pseudomonadota</taxon>
        <taxon>Alphaproteobacteria</taxon>
        <taxon>Hyphomicrobiales</taxon>
        <taxon>Brucellaceae</taxon>
        <taxon>Brucella/Ochrobactrum group</taxon>
        <taxon>Ochrobactrum</taxon>
    </lineage>
</organism>
<evidence type="ECO:0000313" key="1">
    <source>
        <dbReference type="EMBL" id="BBA74393.1"/>
    </source>
</evidence>
<dbReference type="EMBL" id="LC171369">
    <property type="protein sequence ID" value="BBA74393.1"/>
    <property type="molecule type" value="Genomic_DNA"/>
</dbReference>
<protein>
    <submittedName>
        <fullName evidence="1">Uncharacterized protein</fullName>
    </submittedName>
</protein>
<proteinExistence type="predicted"/>
<reference evidence="1" key="1">
    <citation type="submission" date="2016-07" db="EMBL/GenBank/DDBJ databases">
        <title>Genomics reveals synergistic degradation of pyrene by five bacteria in a mangrove sediment-derived bacterial consortium.</title>
        <authorList>
            <person name="Wanapaisan P."/>
            <person name="Vejarano F."/>
            <person name="Chakraborty J."/>
            <person name="Shintani M."/>
            <person name="Muangchinda C."/>
            <person name="Laothamteep N."/>
            <person name="Suzuki-Minakuchi C."/>
            <person name="Inoue K."/>
            <person name="Nojiri H."/>
            <person name="Pinyakong O."/>
        </authorList>
    </citation>
    <scope>NUCLEOTIDE SEQUENCE</scope>
    <source>
        <strain evidence="1">PW1</strain>
    </source>
</reference>
<accession>A0A292GMQ7</accession>
<dbReference type="AlphaFoldDB" id="A0A292GMQ7"/>